<comment type="caution">
    <text evidence="2">The sequence shown here is derived from an EMBL/GenBank/DDBJ whole genome shotgun (WGS) entry which is preliminary data.</text>
</comment>
<dbReference type="SUPFAM" id="SSF109604">
    <property type="entry name" value="HD-domain/PDEase-like"/>
    <property type="match status" value="1"/>
</dbReference>
<evidence type="ECO:0000259" key="1">
    <source>
        <dbReference type="Pfam" id="PF13023"/>
    </source>
</evidence>
<organism evidence="2 3">
    <name type="scientific">Herbidospora galbida</name>
    <dbReference type="NCBI Taxonomy" id="2575442"/>
    <lineage>
        <taxon>Bacteria</taxon>
        <taxon>Bacillati</taxon>
        <taxon>Actinomycetota</taxon>
        <taxon>Actinomycetes</taxon>
        <taxon>Streptosporangiales</taxon>
        <taxon>Streptosporangiaceae</taxon>
        <taxon>Herbidospora</taxon>
    </lineage>
</organism>
<dbReference type="RefSeq" id="WP_137247172.1">
    <property type="nucleotide sequence ID" value="NZ_SZQA01000009.1"/>
</dbReference>
<dbReference type="Gene3D" id="1.10.3210.10">
    <property type="entry name" value="Hypothetical protein af1432"/>
    <property type="match status" value="1"/>
</dbReference>
<reference evidence="2 3" key="1">
    <citation type="submission" date="2019-04" db="EMBL/GenBank/DDBJ databases">
        <title>Herbidospora sp. NEAU-GS14.nov., a novel actinomycete isolated from soil.</title>
        <authorList>
            <person name="Han L."/>
        </authorList>
    </citation>
    <scope>NUCLEOTIDE SEQUENCE [LARGE SCALE GENOMIC DNA]</scope>
    <source>
        <strain evidence="2 3">NEAU-GS14</strain>
    </source>
</reference>
<name>A0A4U3MK24_9ACTN</name>
<proteinExistence type="predicted"/>
<dbReference type="InterPro" id="IPR006674">
    <property type="entry name" value="HD_domain"/>
</dbReference>
<sequence length="205" mass="23282">MDIGILRLVVRELAVPPYHVSRVSVVPETVDRRENDAEHSFALGLVAVVVAPLVDPTLDQGLLAKYALIHDLPEIYSGDVSVYADAGDLEKKELREEEARERIRAEFGDRFPWLIDDLYRYKRLDDPESRFVYALDKLLPHMTTLLGDRHPVKPTWEAYKVTEQVARGKIGATFPALLPLFEELCAEFALRPEFFAGEITSPHAR</sequence>
<protein>
    <submittedName>
        <fullName evidence="2">HD domain-containing protein</fullName>
    </submittedName>
</protein>
<dbReference type="Pfam" id="PF13023">
    <property type="entry name" value="HD_3"/>
    <property type="match status" value="1"/>
</dbReference>
<feature type="domain" description="HD" evidence="1">
    <location>
        <begin position="19"/>
        <end position="153"/>
    </location>
</feature>
<dbReference type="EMBL" id="SZQA01000009">
    <property type="protein sequence ID" value="TKK88834.1"/>
    <property type="molecule type" value="Genomic_DNA"/>
</dbReference>
<evidence type="ECO:0000313" key="2">
    <source>
        <dbReference type="EMBL" id="TKK88834.1"/>
    </source>
</evidence>
<keyword evidence="3" id="KW-1185">Reference proteome</keyword>
<dbReference type="AlphaFoldDB" id="A0A4U3MK24"/>
<gene>
    <name evidence="2" type="ORF">FDA94_12210</name>
</gene>
<dbReference type="OrthoDB" id="9796032at2"/>
<dbReference type="Proteomes" id="UP000308705">
    <property type="component" value="Unassembled WGS sequence"/>
</dbReference>
<accession>A0A4U3MK24</accession>
<evidence type="ECO:0000313" key="3">
    <source>
        <dbReference type="Proteomes" id="UP000308705"/>
    </source>
</evidence>